<reference evidence="7" key="1">
    <citation type="submission" date="2019-04" db="EMBL/GenBank/DDBJ databases">
        <authorList>
            <consortium name="Science for Life Laboratories"/>
        </authorList>
    </citation>
    <scope>NUCLEOTIDE SEQUENCE</scope>
    <source>
        <strain evidence="7">MBLW1</strain>
    </source>
</reference>
<evidence type="ECO:0000256" key="2">
    <source>
        <dbReference type="ARBA" id="ARBA00022801"/>
    </source>
</evidence>
<evidence type="ECO:0000256" key="5">
    <source>
        <dbReference type="PIRSR" id="PIRSR001227-2"/>
    </source>
</evidence>
<dbReference type="Gene3D" id="3.60.20.10">
    <property type="entry name" value="Glutamine Phosphoribosylpyrophosphate, subunit 1, domain 1"/>
    <property type="match status" value="1"/>
</dbReference>
<dbReference type="InParanoid" id="A0A6C2YJ54"/>
<dbReference type="EMBL" id="LR586016">
    <property type="protein sequence ID" value="VIP01580.1"/>
    <property type="molecule type" value="Genomic_DNA"/>
</dbReference>
<feature type="active site" description="Nucleophile" evidence="4">
    <location>
        <position position="237"/>
    </location>
</feature>
<feature type="region of interest" description="Disordered" evidence="6">
    <location>
        <begin position="777"/>
        <end position="796"/>
    </location>
</feature>
<dbReference type="InterPro" id="IPR043146">
    <property type="entry name" value="Penicillin_amidase_N_B-knob"/>
</dbReference>
<keyword evidence="5" id="KW-0479">Metal-binding</keyword>
<comment type="similarity">
    <text evidence="1">Belongs to the peptidase S45 family.</text>
</comment>
<evidence type="ECO:0008006" key="9">
    <source>
        <dbReference type="Google" id="ProtNLM"/>
    </source>
</evidence>
<dbReference type="AlphaFoldDB" id="A0A6C2YJ54"/>
<dbReference type="InterPro" id="IPR002692">
    <property type="entry name" value="S45"/>
</dbReference>
<dbReference type="InterPro" id="IPR014395">
    <property type="entry name" value="Pen/GL7ACA/AHL_acylase"/>
</dbReference>
<dbReference type="RefSeq" id="WP_162656765.1">
    <property type="nucleotide sequence ID" value="NZ_LR593887.1"/>
</dbReference>
<dbReference type="PANTHER" id="PTHR34218">
    <property type="entry name" value="PEPTIDASE S45 PENICILLIN AMIDASE"/>
    <property type="match status" value="1"/>
</dbReference>
<dbReference type="KEGG" id="tim:GMBLW1_23800"/>
<dbReference type="GO" id="GO:0016811">
    <property type="term" value="F:hydrolase activity, acting on carbon-nitrogen (but not peptide) bonds, in linear amides"/>
    <property type="evidence" value="ECO:0007669"/>
    <property type="project" value="InterPro"/>
</dbReference>
<accession>A0A6C2YJ54</accession>
<feature type="binding site" evidence="5">
    <location>
        <position position="173"/>
    </location>
    <ligand>
        <name>Ca(2+)</name>
        <dbReference type="ChEBI" id="CHEBI:29108"/>
    </ligand>
</feature>
<organism evidence="7">
    <name type="scientific">Tuwongella immobilis</name>
    <dbReference type="NCBI Taxonomy" id="692036"/>
    <lineage>
        <taxon>Bacteria</taxon>
        <taxon>Pseudomonadati</taxon>
        <taxon>Planctomycetota</taxon>
        <taxon>Planctomycetia</taxon>
        <taxon>Gemmatales</taxon>
        <taxon>Gemmataceae</taxon>
        <taxon>Tuwongella</taxon>
    </lineage>
</organism>
<gene>
    <name evidence="7" type="ORF">GMBLW1_23800</name>
</gene>
<dbReference type="Gene3D" id="1.10.439.10">
    <property type="entry name" value="Penicillin Amidohydrolase, domain 1"/>
    <property type="match status" value="1"/>
</dbReference>
<evidence type="ECO:0000256" key="6">
    <source>
        <dbReference type="SAM" id="MobiDB-lite"/>
    </source>
</evidence>
<sequence length="796" mass="87353">MGVLRLVGRVVLGRRLPITQGELSVPQLAGKVAIHRDRWGIPVIEATTPNDGWYGLGFCHGQDRTVQLEMQLRLSRGTLSELIGQAGVPVDRLIRRLGLGLAAETQLPQLAPEHRAILEAYTHGMNAAHRHGLSKLPHEFALLKSKPTPWMPADVLAFTKLTSFLLASNWDCELARFKLLVEFGPTVLTDLDPGALADHPVSIPPGDPIGSGAKAVLDALQHDLGLLSEWAAPGGGSNNWVIAGSKTATGKPILANDPHLAPILPNHYYLATIRTPNWRISGASFVGTPTFSSGHNGHIAWGLTAGLTDNTDLFLERLSADGRTYQQGERQEPCILRDEIIYVKDGEPVTERVRSTSRGPIISPALDGIAPAISIRATWLDAHPVNGWLGAQSCTDVRSFRRCFEQWPFLGQNIVYAHTDGTIGYQLAGQLPKRKRGRGMLPLPGWDDANGWHADLVPFEQMPHSERPEAGFITTANNPPMRAGDGPDLGSDFLDGYRAAILGDALQRRNDWDSDGCQQLQTDFTAMPWTEIRSTVLALDGTDPETFTAIELLRNWNGMADTDSPAATVYELFLARMAQRVVAAKCGDSPTGEFALGRGFSSLTPMTFMAHRQMGRLSRWIREQPPGWFSEGWNRVMESTLAEIIRELNRRFGPGPRWWAWGHLRPLVGRHVLMGTVNPWKAIFNRGPYPFGGDDNTPCQASVTAFDPLAPTENIPCVRVVMDVGQWQATRAMLFGGQSGNPYSDHYDDLIPMYLSGDMITIPQSPEEIAKKQRQTLLLRPELPASDDASESPSAG</sequence>
<dbReference type="InterPro" id="IPR023343">
    <property type="entry name" value="Penicillin_amidase_dom1"/>
</dbReference>
<comment type="cofactor">
    <cofactor evidence="5">
        <name>Ca(2+)</name>
        <dbReference type="ChEBI" id="CHEBI:29108"/>
    </cofactor>
    <text evidence="5">Binds 1 Ca(2+) ion per dimer.</text>
</comment>
<dbReference type="SUPFAM" id="SSF56235">
    <property type="entry name" value="N-terminal nucleophile aminohydrolases (Ntn hydrolases)"/>
    <property type="match status" value="1"/>
</dbReference>
<name>A0A6C2YJ54_9BACT</name>
<dbReference type="PANTHER" id="PTHR34218:SF4">
    <property type="entry name" value="ACYL-HOMOSERINE LACTONE ACYLASE QUIP"/>
    <property type="match status" value="1"/>
</dbReference>
<dbReference type="Gene3D" id="1.10.1400.10">
    <property type="match status" value="1"/>
</dbReference>
<keyword evidence="2" id="KW-0378">Hydrolase</keyword>
<dbReference type="InterPro" id="IPR043147">
    <property type="entry name" value="Penicillin_amidase_A-knob"/>
</dbReference>
<dbReference type="EMBL" id="LR593887">
    <property type="protein sequence ID" value="VTR98830.1"/>
    <property type="molecule type" value="Genomic_DNA"/>
</dbReference>
<proteinExistence type="inferred from homology"/>
<feature type="binding site" evidence="5">
    <location>
        <position position="488"/>
    </location>
    <ligand>
        <name>Ca(2+)</name>
        <dbReference type="ChEBI" id="CHEBI:29108"/>
    </ligand>
</feature>
<dbReference type="GO" id="GO:0017000">
    <property type="term" value="P:antibiotic biosynthetic process"/>
    <property type="evidence" value="ECO:0007669"/>
    <property type="project" value="InterPro"/>
</dbReference>
<evidence type="ECO:0000256" key="3">
    <source>
        <dbReference type="ARBA" id="ARBA00023145"/>
    </source>
</evidence>
<evidence type="ECO:0000313" key="7">
    <source>
        <dbReference type="EMBL" id="VIP01580.1"/>
    </source>
</evidence>
<protein>
    <recommendedName>
        <fullName evidence="9">Penicillin acylase family protein</fullName>
    </recommendedName>
</protein>
<dbReference type="GO" id="GO:0046872">
    <property type="term" value="F:metal ion binding"/>
    <property type="evidence" value="ECO:0007669"/>
    <property type="project" value="UniProtKB-KW"/>
</dbReference>
<dbReference type="CDD" id="cd03747">
    <property type="entry name" value="Ntn_PGA_like"/>
    <property type="match status" value="1"/>
</dbReference>
<feature type="compositionally biased region" description="Low complexity" evidence="6">
    <location>
        <begin position="784"/>
        <end position="796"/>
    </location>
</feature>
<keyword evidence="5" id="KW-0106">Calcium</keyword>
<feature type="binding site" evidence="5">
    <location>
        <position position="309"/>
    </location>
    <ligand>
        <name>Ca(2+)</name>
        <dbReference type="ChEBI" id="CHEBI:29108"/>
    </ligand>
</feature>
<keyword evidence="8" id="KW-1185">Reference proteome</keyword>
<evidence type="ECO:0000313" key="8">
    <source>
        <dbReference type="Proteomes" id="UP000464378"/>
    </source>
</evidence>
<keyword evidence="3" id="KW-0865">Zymogen</keyword>
<dbReference type="InterPro" id="IPR029055">
    <property type="entry name" value="Ntn_hydrolases_N"/>
</dbReference>
<evidence type="ECO:0000256" key="1">
    <source>
        <dbReference type="ARBA" id="ARBA00006586"/>
    </source>
</evidence>
<dbReference type="Gene3D" id="2.30.120.10">
    <property type="match status" value="1"/>
</dbReference>
<feature type="binding site" evidence="5">
    <location>
        <position position="312"/>
    </location>
    <ligand>
        <name>Ca(2+)</name>
        <dbReference type="ChEBI" id="CHEBI:29108"/>
    </ligand>
</feature>
<dbReference type="PIRSF" id="PIRSF001227">
    <property type="entry name" value="Pen_acylase"/>
    <property type="match status" value="1"/>
</dbReference>
<dbReference type="Proteomes" id="UP000464378">
    <property type="component" value="Chromosome"/>
</dbReference>
<evidence type="ECO:0000256" key="4">
    <source>
        <dbReference type="PIRSR" id="PIRSR001227-1"/>
    </source>
</evidence>
<dbReference type="Pfam" id="PF01804">
    <property type="entry name" value="Penicil_amidase"/>
    <property type="match status" value="1"/>
</dbReference>